<accession>A0ABT3PHK0</accession>
<dbReference type="EMBL" id="JAGGJA010000001">
    <property type="protein sequence ID" value="MCW9705233.1"/>
    <property type="molecule type" value="Genomic_DNA"/>
</dbReference>
<gene>
    <name evidence="1" type="ORF">J6I44_00135</name>
</gene>
<evidence type="ECO:0000313" key="1">
    <source>
        <dbReference type="EMBL" id="MCW9705233.1"/>
    </source>
</evidence>
<protein>
    <submittedName>
        <fullName evidence="1">DUF1788 domain-containing protein</fullName>
    </submittedName>
</protein>
<dbReference type="InterPro" id="IPR014858">
    <property type="entry name" value="BrxB"/>
</dbReference>
<dbReference type="Proteomes" id="UP001207918">
    <property type="component" value="Unassembled WGS sequence"/>
</dbReference>
<reference evidence="1 2" key="1">
    <citation type="submission" date="2021-03" db="EMBL/GenBank/DDBJ databases">
        <title>Aliifodinibius sp. nov., a new bacterium isolated from saline soil.</title>
        <authorList>
            <person name="Galisteo C."/>
            <person name="De La Haba R."/>
            <person name="Sanchez-Porro C."/>
            <person name="Ventosa A."/>
        </authorList>
    </citation>
    <scope>NUCLEOTIDE SEQUENCE [LARGE SCALE GENOMIC DNA]</scope>
    <source>
        <strain evidence="1 2">1BSP15-2V2</strain>
    </source>
</reference>
<dbReference type="RefSeq" id="WP_265763896.1">
    <property type="nucleotide sequence ID" value="NZ_JAGGJA010000001.1"/>
</dbReference>
<organism evidence="1 2">
    <name type="scientific">Fodinibius salsisoli</name>
    <dbReference type="NCBI Taxonomy" id="2820877"/>
    <lineage>
        <taxon>Bacteria</taxon>
        <taxon>Pseudomonadati</taxon>
        <taxon>Balneolota</taxon>
        <taxon>Balneolia</taxon>
        <taxon>Balneolales</taxon>
        <taxon>Balneolaceae</taxon>
        <taxon>Fodinibius</taxon>
    </lineage>
</organism>
<evidence type="ECO:0000313" key="2">
    <source>
        <dbReference type="Proteomes" id="UP001207918"/>
    </source>
</evidence>
<dbReference type="Pfam" id="PF08747">
    <property type="entry name" value="BrxB"/>
    <property type="match status" value="1"/>
</dbReference>
<keyword evidence="2" id="KW-1185">Reference proteome</keyword>
<sequence length="194" mass="22447">MIEEQLHKKFDHIFEVISTPTFLSMEALGGEVPFWISTYNPTQETDVNTEIHNLTKRLKNNGINPCVINLFELSIKLVEKHIGLEKMLMVEKRKSKKKFKKALQSTINIHERLIPAIREQVESKDHDLLMIHGVGATFPFIRSHTVLNNLQSSVKDIPTLMFFPGVFNGESLELFGLLKDDNYYRAFNIDDYKL</sequence>
<name>A0ABT3PHK0_9BACT</name>
<proteinExistence type="predicted"/>
<comment type="caution">
    <text evidence="1">The sequence shown here is derived from an EMBL/GenBank/DDBJ whole genome shotgun (WGS) entry which is preliminary data.</text>
</comment>